<dbReference type="InterPro" id="IPR029058">
    <property type="entry name" value="AB_hydrolase_fold"/>
</dbReference>
<accession>A0A5N7A727</accession>
<dbReference type="AlphaFoldDB" id="A0A5N7A727"/>
<dbReference type="SUPFAM" id="SSF53474">
    <property type="entry name" value="alpha/beta-Hydrolases"/>
    <property type="match status" value="1"/>
</dbReference>
<organism evidence="3 4">
    <name type="scientific">Aspergillus caelatus</name>
    <dbReference type="NCBI Taxonomy" id="61420"/>
    <lineage>
        <taxon>Eukaryota</taxon>
        <taxon>Fungi</taxon>
        <taxon>Dikarya</taxon>
        <taxon>Ascomycota</taxon>
        <taxon>Pezizomycotina</taxon>
        <taxon>Eurotiomycetes</taxon>
        <taxon>Eurotiomycetidae</taxon>
        <taxon>Eurotiales</taxon>
        <taxon>Aspergillaceae</taxon>
        <taxon>Aspergillus</taxon>
        <taxon>Aspergillus subgen. Circumdati</taxon>
    </lineage>
</organism>
<evidence type="ECO:0000313" key="4">
    <source>
        <dbReference type="Proteomes" id="UP000326268"/>
    </source>
</evidence>
<protein>
    <submittedName>
        <fullName evidence="3">Alpha/beta-hydrolase</fullName>
    </submittedName>
</protein>
<dbReference type="Proteomes" id="UP000326268">
    <property type="component" value="Unassembled WGS sequence"/>
</dbReference>
<evidence type="ECO:0000256" key="1">
    <source>
        <dbReference type="ARBA" id="ARBA00029464"/>
    </source>
</evidence>
<reference evidence="3 4" key="1">
    <citation type="submission" date="2019-04" db="EMBL/GenBank/DDBJ databases">
        <title>Friends and foes A comparative genomics studyof 23 Aspergillus species from section Flavi.</title>
        <authorList>
            <consortium name="DOE Joint Genome Institute"/>
            <person name="Kjaerbolling I."/>
            <person name="Vesth T."/>
            <person name="Frisvad J.C."/>
            <person name="Nybo J.L."/>
            <person name="Theobald S."/>
            <person name="Kildgaard S."/>
            <person name="Isbrandt T."/>
            <person name="Kuo A."/>
            <person name="Sato A."/>
            <person name="Lyhne E.K."/>
            <person name="Kogle M.E."/>
            <person name="Wiebenga A."/>
            <person name="Kun R.S."/>
            <person name="Lubbers R.J."/>
            <person name="Makela M.R."/>
            <person name="Barry K."/>
            <person name="Chovatia M."/>
            <person name="Clum A."/>
            <person name="Daum C."/>
            <person name="Haridas S."/>
            <person name="He G."/>
            <person name="LaButti K."/>
            <person name="Lipzen A."/>
            <person name="Mondo S."/>
            <person name="Riley R."/>
            <person name="Salamov A."/>
            <person name="Simmons B.A."/>
            <person name="Magnuson J.K."/>
            <person name="Henrissat B."/>
            <person name="Mortensen U.H."/>
            <person name="Larsen T.O."/>
            <person name="Devries R.P."/>
            <person name="Grigoriev I.V."/>
            <person name="Machida M."/>
            <person name="Baker S.E."/>
            <person name="Andersen M.R."/>
        </authorList>
    </citation>
    <scope>NUCLEOTIDE SEQUENCE [LARGE SCALE GENOMIC DNA]</scope>
    <source>
        <strain evidence="3 4">CBS 763.97</strain>
    </source>
</reference>
<dbReference type="GeneID" id="43651273"/>
<name>A0A5N7A727_9EURO</name>
<evidence type="ECO:0000313" key="3">
    <source>
        <dbReference type="EMBL" id="KAE8364919.1"/>
    </source>
</evidence>
<proteinExistence type="inferred from homology"/>
<dbReference type="OrthoDB" id="2498029at2759"/>
<sequence>MTVGGSTVVNPELLIEVDNFHSQSSPARGRGDDVFIAPLRRHYIRTSCTRCPGPNPIELRSHRQRRILFRSRSSIKMSQTVKSVAVPGIAWEIAANIHLPPKFDSKKKYPAVVSAHPIGSCKEQTSGNVYGKAMAEAGFVVVAFDASFQGASGGTPRFVENPEFRVSDFRYIVDYIQTLPYVDPERIGVLGICGGGGYAFHASMTDYRFKCCVGVTPGNFGRLARESFGEYDPAGSLEKMAKQRTLEAQGADRFVVNYLPFANVAEAEKATTDIDLVEATEYYKTERGQAEFGCTSGLFSFNSAAVSWDAFAYAEKLMTRPFLAVVGDRVGAFGAYRDANEIYARAASKEKKLVVLPGVSHYMLYDKPEAVKPALDEILPFLKQHLGEAA</sequence>
<dbReference type="PANTHER" id="PTHR47751:SF1">
    <property type="entry name" value="SUPERFAMILY HYDROLASE, PUTATIVE (AFU_ORTHOLOGUE AFUA_2G16580)-RELATED"/>
    <property type="match status" value="1"/>
</dbReference>
<dbReference type="Gene3D" id="3.40.50.1820">
    <property type="entry name" value="alpha/beta hydrolase"/>
    <property type="match status" value="1"/>
</dbReference>
<dbReference type="Pfam" id="PF12146">
    <property type="entry name" value="Hydrolase_4"/>
    <property type="match status" value="1"/>
</dbReference>
<dbReference type="PANTHER" id="PTHR47751">
    <property type="entry name" value="SUPERFAMILY HYDROLASE, PUTATIVE (AFU_ORTHOLOGUE AFUA_2G16580)-RELATED"/>
    <property type="match status" value="1"/>
</dbReference>
<dbReference type="RefSeq" id="XP_031928000.1">
    <property type="nucleotide sequence ID" value="XM_032066827.1"/>
</dbReference>
<dbReference type="EMBL" id="ML737641">
    <property type="protein sequence ID" value="KAE8364919.1"/>
    <property type="molecule type" value="Genomic_DNA"/>
</dbReference>
<gene>
    <name evidence="3" type="ORF">BDV27DRAFT_127693</name>
</gene>
<feature type="domain" description="Serine aminopeptidase S33" evidence="2">
    <location>
        <begin position="131"/>
        <end position="367"/>
    </location>
</feature>
<keyword evidence="3" id="KW-0378">Hydrolase</keyword>
<evidence type="ECO:0000259" key="2">
    <source>
        <dbReference type="Pfam" id="PF12146"/>
    </source>
</evidence>
<dbReference type="InterPro" id="IPR022742">
    <property type="entry name" value="Hydrolase_4"/>
</dbReference>
<keyword evidence="4" id="KW-1185">Reference proteome</keyword>
<dbReference type="GO" id="GO:0016787">
    <property type="term" value="F:hydrolase activity"/>
    <property type="evidence" value="ECO:0007669"/>
    <property type="project" value="UniProtKB-KW"/>
</dbReference>
<dbReference type="Gene3D" id="1.10.10.800">
    <property type="match status" value="1"/>
</dbReference>
<comment type="similarity">
    <text evidence="1">Belongs to the polyketide transferase af380 family.</text>
</comment>
<dbReference type="InterPro" id="IPR051411">
    <property type="entry name" value="Polyketide_trans_af380"/>
</dbReference>